<evidence type="ECO:0000256" key="6">
    <source>
        <dbReference type="ARBA" id="ARBA00022723"/>
    </source>
</evidence>
<evidence type="ECO:0000256" key="4">
    <source>
        <dbReference type="ARBA" id="ARBA00022630"/>
    </source>
</evidence>
<dbReference type="Pfam" id="PF00724">
    <property type="entry name" value="Oxidored_FMN"/>
    <property type="match status" value="1"/>
</dbReference>
<dbReference type="GO" id="GO:0010181">
    <property type="term" value="F:FMN binding"/>
    <property type="evidence" value="ECO:0007669"/>
    <property type="project" value="InterPro"/>
</dbReference>
<accession>A0A6J7HGJ1</accession>
<gene>
    <name evidence="11" type="ORF">UFOPK3519_01821</name>
</gene>
<keyword evidence="5" id="KW-0288">FMN</keyword>
<organism evidence="11">
    <name type="scientific">freshwater metagenome</name>
    <dbReference type="NCBI Taxonomy" id="449393"/>
    <lineage>
        <taxon>unclassified sequences</taxon>
        <taxon>metagenomes</taxon>
        <taxon>ecological metagenomes</taxon>
    </lineage>
</organism>
<dbReference type="InterPro" id="IPR001155">
    <property type="entry name" value="OxRdtase_FMN_N"/>
</dbReference>
<dbReference type="Gene3D" id="3.40.50.720">
    <property type="entry name" value="NAD(P)-binding Rossmann-like Domain"/>
    <property type="match status" value="1"/>
</dbReference>
<dbReference type="GO" id="GO:0016491">
    <property type="term" value="F:oxidoreductase activity"/>
    <property type="evidence" value="ECO:0007669"/>
    <property type="project" value="UniProtKB-KW"/>
</dbReference>
<dbReference type="EMBL" id="CAFBMG010000214">
    <property type="protein sequence ID" value="CAB4918632.1"/>
    <property type="molecule type" value="Genomic_DNA"/>
</dbReference>
<comment type="cofactor">
    <cofactor evidence="2">
        <name>[4Fe-4S] cluster</name>
        <dbReference type="ChEBI" id="CHEBI:49883"/>
    </cofactor>
</comment>
<keyword evidence="6" id="KW-0479">Metal-binding</keyword>
<dbReference type="AlphaFoldDB" id="A0A6J7HGJ1"/>
<dbReference type="Gene3D" id="3.20.20.70">
    <property type="entry name" value="Aldolase class I"/>
    <property type="match status" value="1"/>
</dbReference>
<dbReference type="InterPro" id="IPR051793">
    <property type="entry name" value="NADH:flavin_oxidoreductase"/>
</dbReference>
<sequence>MAVQSGCDGVEINAGQYSLVRQFLSGLTNQRSDQWGGDRRLFLTQVLTAVRSAIGPEKLLAVRLSCDELAPWAGITPEQAPELAAEIAHEPQEGPIDLLTVVRGSIYSVSATRPGGHTPPGFNLELSRAVREQVRLATSNRVAVAVQGSIVDVAQAEWALTDGIADAVEMTRAQISDAQLVSKLRSGTAARIRPCTLSNQKSQVRDNRNPIVTALGDPLSGYETKDAPPETAAAHRVELTVVGGGPGGLEAARVAAIRGHQVRLFEASDSFGGMVRVAAKGPGWDRLALLVDWLEAECRIEGVELINNHRVTPGELNGHVIVAVGGREGLRAYEQQPGSVVRTAAEALDDPESLPQGAVLIWDPIGGPIGVALAELLAERGVEVHIATQDNIVGNELARSGDLAPANARLLQAGVHLHPRMLLRSVSAEGATLEDRFSAQRQELPVAVVIDAGHRLPNDALGLELADVARVQASSVGDCVAPRTIYEAILEGRRAAIALG</sequence>
<feature type="domain" description="NADH:flavin oxidoreductase/NADH oxidase N-terminal" evidence="10">
    <location>
        <begin position="2"/>
        <end position="188"/>
    </location>
</feature>
<keyword evidence="9" id="KW-0411">Iron-sulfur</keyword>
<dbReference type="GO" id="GO:0046872">
    <property type="term" value="F:metal ion binding"/>
    <property type="evidence" value="ECO:0007669"/>
    <property type="project" value="UniProtKB-KW"/>
</dbReference>
<evidence type="ECO:0000256" key="7">
    <source>
        <dbReference type="ARBA" id="ARBA00023002"/>
    </source>
</evidence>
<evidence type="ECO:0000256" key="2">
    <source>
        <dbReference type="ARBA" id="ARBA00001966"/>
    </source>
</evidence>
<evidence type="ECO:0000256" key="3">
    <source>
        <dbReference type="ARBA" id="ARBA00011048"/>
    </source>
</evidence>
<dbReference type="PANTHER" id="PTHR42917">
    <property type="entry name" value="2,4-DIENOYL-COA REDUCTASE"/>
    <property type="match status" value="1"/>
</dbReference>
<dbReference type="GO" id="GO:0051536">
    <property type="term" value="F:iron-sulfur cluster binding"/>
    <property type="evidence" value="ECO:0007669"/>
    <property type="project" value="UniProtKB-KW"/>
</dbReference>
<evidence type="ECO:0000313" key="11">
    <source>
        <dbReference type="EMBL" id="CAB4918632.1"/>
    </source>
</evidence>
<dbReference type="Gene3D" id="3.50.50.60">
    <property type="entry name" value="FAD/NAD(P)-binding domain"/>
    <property type="match status" value="1"/>
</dbReference>
<evidence type="ECO:0000256" key="9">
    <source>
        <dbReference type="ARBA" id="ARBA00023014"/>
    </source>
</evidence>
<evidence type="ECO:0000256" key="1">
    <source>
        <dbReference type="ARBA" id="ARBA00001917"/>
    </source>
</evidence>
<comment type="cofactor">
    <cofactor evidence="1">
        <name>FMN</name>
        <dbReference type="ChEBI" id="CHEBI:58210"/>
    </cofactor>
</comment>
<dbReference type="SUPFAM" id="SSF51905">
    <property type="entry name" value="FAD/NAD(P)-binding domain"/>
    <property type="match status" value="1"/>
</dbReference>
<dbReference type="PANTHER" id="PTHR42917:SF2">
    <property type="entry name" value="2,4-DIENOYL-COA REDUCTASE [(2E)-ENOYL-COA-PRODUCING]"/>
    <property type="match status" value="1"/>
</dbReference>
<protein>
    <submittedName>
        <fullName evidence="11">Unannotated protein</fullName>
    </submittedName>
</protein>
<proteinExistence type="inferred from homology"/>
<keyword evidence="8" id="KW-0408">Iron</keyword>
<dbReference type="InterPro" id="IPR036188">
    <property type="entry name" value="FAD/NAD-bd_sf"/>
</dbReference>
<name>A0A6J7HGJ1_9ZZZZ</name>
<evidence type="ECO:0000256" key="8">
    <source>
        <dbReference type="ARBA" id="ARBA00023004"/>
    </source>
</evidence>
<reference evidence="11" key="1">
    <citation type="submission" date="2020-05" db="EMBL/GenBank/DDBJ databases">
        <authorList>
            <person name="Chiriac C."/>
            <person name="Salcher M."/>
            <person name="Ghai R."/>
            <person name="Kavagutti S V."/>
        </authorList>
    </citation>
    <scope>NUCLEOTIDE SEQUENCE</scope>
</reference>
<evidence type="ECO:0000259" key="10">
    <source>
        <dbReference type="Pfam" id="PF00724"/>
    </source>
</evidence>
<keyword evidence="4" id="KW-0285">Flavoprotein</keyword>
<dbReference type="Pfam" id="PF13450">
    <property type="entry name" value="NAD_binding_8"/>
    <property type="match status" value="1"/>
</dbReference>
<dbReference type="InterPro" id="IPR013785">
    <property type="entry name" value="Aldolase_TIM"/>
</dbReference>
<dbReference type="SUPFAM" id="SSF51395">
    <property type="entry name" value="FMN-linked oxidoreductases"/>
    <property type="match status" value="1"/>
</dbReference>
<comment type="similarity">
    <text evidence="3">In the N-terminal section; belongs to the NADH:flavin oxidoreductase/NADH oxidase family.</text>
</comment>
<evidence type="ECO:0000256" key="5">
    <source>
        <dbReference type="ARBA" id="ARBA00022643"/>
    </source>
</evidence>
<keyword evidence="7" id="KW-0560">Oxidoreductase</keyword>